<organism evidence="2 3">
    <name type="scientific">Cannabis sativa</name>
    <name type="common">Hemp</name>
    <name type="synonym">Marijuana</name>
    <dbReference type="NCBI Taxonomy" id="3483"/>
    <lineage>
        <taxon>Eukaryota</taxon>
        <taxon>Viridiplantae</taxon>
        <taxon>Streptophyta</taxon>
        <taxon>Embryophyta</taxon>
        <taxon>Tracheophyta</taxon>
        <taxon>Spermatophyta</taxon>
        <taxon>Magnoliopsida</taxon>
        <taxon>eudicotyledons</taxon>
        <taxon>Gunneridae</taxon>
        <taxon>Pentapetalae</taxon>
        <taxon>rosids</taxon>
        <taxon>fabids</taxon>
        <taxon>Rosales</taxon>
        <taxon>Cannabaceae</taxon>
        <taxon>Cannabis</taxon>
    </lineage>
</organism>
<comment type="caution">
    <text evidence="2">The sequence shown here is derived from an EMBL/GenBank/DDBJ whole genome shotgun (WGS) entry which is preliminary data.</text>
</comment>
<feature type="compositionally biased region" description="Low complexity" evidence="1">
    <location>
        <begin position="74"/>
        <end position="86"/>
    </location>
</feature>
<feature type="region of interest" description="Disordered" evidence="1">
    <location>
        <begin position="73"/>
        <end position="97"/>
    </location>
</feature>
<protein>
    <submittedName>
        <fullName evidence="2">Uncharacterized protein</fullName>
    </submittedName>
</protein>
<name>A0A7J6GWN4_CANSA</name>
<dbReference type="EMBL" id="JAATIP010000040">
    <property type="protein sequence ID" value="KAF4387201.1"/>
    <property type="molecule type" value="Genomic_DNA"/>
</dbReference>
<proteinExistence type="predicted"/>
<dbReference type="Proteomes" id="UP000525078">
    <property type="component" value="Unassembled WGS sequence"/>
</dbReference>
<evidence type="ECO:0000313" key="2">
    <source>
        <dbReference type="EMBL" id="KAF4387201.1"/>
    </source>
</evidence>
<sequence>MPVVTDSLKLPFLPKFKEAYRIKKRSSNSSQALISNMLGSWRQKYCLFFILLIAFIDLSEASRLPKEYFKQMMPKKLPSPSSSPSKGTNSVTTSSSKAVKADANLPSFDGKRIFAIVKIPEYLQVHCAG</sequence>
<reference evidence="2 3" key="1">
    <citation type="journal article" date="2020" name="bioRxiv">
        <title>Sequence and annotation of 42 cannabis genomes reveals extensive copy number variation in cannabinoid synthesis and pathogen resistance genes.</title>
        <authorList>
            <person name="Mckernan K.J."/>
            <person name="Helbert Y."/>
            <person name="Kane L.T."/>
            <person name="Ebling H."/>
            <person name="Zhang L."/>
            <person name="Liu B."/>
            <person name="Eaton Z."/>
            <person name="Mclaughlin S."/>
            <person name="Kingan S."/>
            <person name="Baybayan P."/>
            <person name="Concepcion G."/>
            <person name="Jordan M."/>
            <person name="Riva A."/>
            <person name="Barbazuk W."/>
            <person name="Harkins T."/>
        </authorList>
    </citation>
    <scope>NUCLEOTIDE SEQUENCE [LARGE SCALE GENOMIC DNA]</scope>
    <source>
        <strain evidence="3">cv. Jamaican Lion 4</strain>
        <tissue evidence="2">Leaf</tissue>
    </source>
</reference>
<dbReference type="AlphaFoldDB" id="A0A7J6GWN4"/>
<gene>
    <name evidence="2" type="ORF">F8388_008835</name>
</gene>
<evidence type="ECO:0000313" key="3">
    <source>
        <dbReference type="Proteomes" id="UP000525078"/>
    </source>
</evidence>
<evidence type="ECO:0000256" key="1">
    <source>
        <dbReference type="SAM" id="MobiDB-lite"/>
    </source>
</evidence>
<accession>A0A7J6GWN4</accession>
<feature type="compositionally biased region" description="Polar residues" evidence="1">
    <location>
        <begin position="87"/>
        <end position="97"/>
    </location>
</feature>